<dbReference type="RefSeq" id="WP_078191323.1">
    <property type="nucleotide sequence ID" value="NZ_JAMCOZ010000016.1"/>
</dbReference>
<organism evidence="2 3">
    <name type="scientific">Acinetobacter amyesii</name>
    <dbReference type="NCBI Taxonomy" id="2942470"/>
    <lineage>
        <taxon>Bacteria</taxon>
        <taxon>Pseudomonadati</taxon>
        <taxon>Pseudomonadota</taxon>
        <taxon>Gammaproteobacteria</taxon>
        <taxon>Moraxellales</taxon>
        <taxon>Moraxellaceae</taxon>
        <taxon>Acinetobacter</taxon>
    </lineage>
</organism>
<proteinExistence type="predicted"/>
<dbReference type="EMBL" id="MVKX01000010">
    <property type="protein sequence ID" value="OOV80321.1"/>
    <property type="molecule type" value="Genomic_DNA"/>
</dbReference>
<dbReference type="AlphaFoldDB" id="A0A1T1GRV5"/>
<name>A0A1T1GRV5_9GAMM</name>
<dbReference type="Proteomes" id="UP000191160">
    <property type="component" value="Unassembled WGS sequence"/>
</dbReference>
<dbReference type="InterPro" id="IPR013783">
    <property type="entry name" value="Ig-like_fold"/>
</dbReference>
<feature type="signal peptide" evidence="1">
    <location>
        <begin position="1"/>
        <end position="26"/>
    </location>
</feature>
<reference evidence="2 3" key="1">
    <citation type="submission" date="2017-02" db="EMBL/GenBank/DDBJ databases">
        <title>Acinetobacter sp. ANC 4945, whole genome shotgun sequencing project.</title>
        <authorList>
            <person name="Radolfova-Krizova L."/>
            <person name="Al Atrouni A."/>
            <person name="Nemec A."/>
        </authorList>
    </citation>
    <scope>NUCLEOTIDE SEQUENCE [LARGE SCALE GENOMIC DNA]</scope>
    <source>
        <strain evidence="2 3">ANC 4945</strain>
    </source>
</reference>
<accession>A0A1T1GRV5</accession>
<evidence type="ECO:0000313" key="2">
    <source>
        <dbReference type="EMBL" id="OOV80321.1"/>
    </source>
</evidence>
<feature type="chain" id="PRO_5012188073" description="Big-1 domain-containing protein" evidence="1">
    <location>
        <begin position="27"/>
        <end position="666"/>
    </location>
</feature>
<evidence type="ECO:0000313" key="3">
    <source>
        <dbReference type="Proteomes" id="UP000191160"/>
    </source>
</evidence>
<gene>
    <name evidence="2" type="ORF">B1202_14535</name>
</gene>
<dbReference type="Gene3D" id="2.60.40.10">
    <property type="entry name" value="Immunoglobulins"/>
    <property type="match status" value="3"/>
</dbReference>
<protein>
    <recommendedName>
        <fullName evidence="4">Big-1 domain-containing protein</fullName>
    </recommendedName>
</protein>
<dbReference type="SUPFAM" id="SSF49373">
    <property type="entry name" value="Invasin/intimin cell-adhesion fragments"/>
    <property type="match status" value="1"/>
</dbReference>
<keyword evidence="3" id="KW-1185">Reference proteome</keyword>
<keyword evidence="1" id="KW-0732">Signal</keyword>
<dbReference type="PROSITE" id="PS51257">
    <property type="entry name" value="PROKAR_LIPOPROTEIN"/>
    <property type="match status" value="1"/>
</dbReference>
<dbReference type="InterPro" id="IPR008964">
    <property type="entry name" value="Invasin/intimin_cell_adhesion"/>
</dbReference>
<comment type="caution">
    <text evidence="2">The sequence shown here is derived from an EMBL/GenBank/DDBJ whole genome shotgun (WGS) entry which is preliminary data.</text>
</comment>
<evidence type="ECO:0008006" key="4">
    <source>
        <dbReference type="Google" id="ProtNLM"/>
    </source>
</evidence>
<evidence type="ECO:0000256" key="1">
    <source>
        <dbReference type="SAM" id="SignalP"/>
    </source>
</evidence>
<sequence>MQKKQVTMKLSAVALAVLLASCGGGGSDGYFNQGENNNGNGSGNDNGIETPVVAKLNITNVELADSNNLKTTILTILGASASVKVTDQNGQPVSGALVTFTGENITFETSNATVLSNAEGVAKIGIKPTDETKTGIFKISANAELNGNTANTSDSFVSVEALKTKFENLTFDQSSIDAGGSVKISLTTVDATSNAVQNNVQVNFKADCGTFTNSSVNSNQGLVETTYTAISSGGQLCSGTQAITIAANNGATTTTKNITINPIKANSLVYSSGEVKLGAANSGSSASGKVEFTVYSNNLPAKNQDVLVELIYAPTDLSFIALHNKTQKVIKSNDDGKIVVDIFPGSLPGPVELKATLVSDTSVSALTKDVSVATGRVTQNGLSLSVSKNALQWDVDGDKATIVARLRDRVGNKVPDGTVVSFVTEGGSITPNCSTTDGECNVVLQTQNPRPADNRVTVLAYVEGDKSYIDKDSDNLYTAGVDELTSNIGDFFRDDNENTIFEAALGEFLYKRGAVGNTCAASTFGQPNILGTCNTELSAVIRQQLVFSFSNDVPTITNLAVSETKSNFTFKLFGNSAQSVPMPTGTTVAVKAEDNTKDNEKSCSAELWSGNATVPSVFNLLTPSTFSTSSQVFYSYRLKECDSGDSLVLSVTAPTGQITKQEYTIR</sequence>